<keyword evidence="2" id="KW-0645">Protease</keyword>
<evidence type="ECO:0000256" key="3">
    <source>
        <dbReference type="ARBA" id="ARBA00022763"/>
    </source>
</evidence>
<proteinExistence type="inferred from homology"/>
<evidence type="ECO:0000256" key="8">
    <source>
        <dbReference type="SAM" id="MobiDB-lite"/>
    </source>
</evidence>
<evidence type="ECO:0000256" key="5">
    <source>
        <dbReference type="ARBA" id="ARBA00023124"/>
    </source>
</evidence>
<comment type="caution">
    <text evidence="9">The sequence shown here is derived from an EMBL/GenBank/DDBJ whole genome shotgun (WGS) entry which is preliminary data.</text>
</comment>
<feature type="region of interest" description="Disordered" evidence="8">
    <location>
        <begin position="306"/>
        <end position="461"/>
    </location>
</feature>
<name>G1XPA6_ARTOA</name>
<dbReference type="Gene3D" id="3.90.1680.10">
    <property type="entry name" value="SOS response associated peptidase-like"/>
    <property type="match status" value="1"/>
</dbReference>
<feature type="compositionally biased region" description="Basic and acidic residues" evidence="8">
    <location>
        <begin position="83"/>
        <end position="94"/>
    </location>
</feature>
<feature type="region of interest" description="Disordered" evidence="8">
    <location>
        <begin position="56"/>
        <end position="107"/>
    </location>
</feature>
<dbReference type="EMBL" id="ADOT01000263">
    <property type="protein sequence ID" value="EGX45173.1"/>
    <property type="molecule type" value="Genomic_DNA"/>
</dbReference>
<dbReference type="PANTHER" id="PTHR13604">
    <property type="entry name" value="DC12-RELATED"/>
    <property type="match status" value="1"/>
</dbReference>
<dbReference type="GO" id="GO:0016829">
    <property type="term" value="F:lyase activity"/>
    <property type="evidence" value="ECO:0007669"/>
    <property type="project" value="UniProtKB-KW"/>
</dbReference>
<dbReference type="InterPro" id="IPR003738">
    <property type="entry name" value="SRAP"/>
</dbReference>
<accession>G1XPA6</accession>
<dbReference type="eggNOG" id="KOG2618">
    <property type="taxonomic scope" value="Eukaryota"/>
</dbReference>
<feature type="compositionally biased region" description="Polar residues" evidence="8">
    <location>
        <begin position="95"/>
        <end position="107"/>
    </location>
</feature>
<feature type="compositionally biased region" description="Acidic residues" evidence="8">
    <location>
        <begin position="73"/>
        <end position="82"/>
    </location>
</feature>
<evidence type="ECO:0000256" key="7">
    <source>
        <dbReference type="ARBA" id="ARBA00023239"/>
    </source>
</evidence>
<dbReference type="GO" id="GO:0008233">
    <property type="term" value="F:peptidase activity"/>
    <property type="evidence" value="ECO:0007669"/>
    <property type="project" value="UniProtKB-KW"/>
</dbReference>
<dbReference type="GO" id="GO:0106300">
    <property type="term" value="P:protein-DNA covalent cross-linking repair"/>
    <property type="evidence" value="ECO:0007669"/>
    <property type="project" value="InterPro"/>
</dbReference>
<protein>
    <recommendedName>
        <fullName evidence="11">DUF159 domain protein</fullName>
    </recommendedName>
</protein>
<dbReference type="AlphaFoldDB" id="G1XPA6"/>
<dbReference type="GeneID" id="22897224"/>
<keyword evidence="6" id="KW-0238">DNA-binding</keyword>
<dbReference type="PANTHER" id="PTHR13604:SF0">
    <property type="entry name" value="ABASIC SITE PROCESSING PROTEIN HMCES"/>
    <property type="match status" value="1"/>
</dbReference>
<dbReference type="InterPro" id="IPR036590">
    <property type="entry name" value="SRAP-like"/>
</dbReference>
<reference evidence="9 10" key="1">
    <citation type="journal article" date="2011" name="PLoS Pathog.">
        <title>Genomic and proteomic analyses of the fungus Arthrobotrys oligospora provide insights into nematode-trap formation.</title>
        <authorList>
            <person name="Yang J."/>
            <person name="Wang L."/>
            <person name="Ji X."/>
            <person name="Feng Y."/>
            <person name="Li X."/>
            <person name="Zou C."/>
            <person name="Xu J."/>
            <person name="Ren Y."/>
            <person name="Mi Q."/>
            <person name="Wu J."/>
            <person name="Liu S."/>
            <person name="Liu Y."/>
            <person name="Huang X."/>
            <person name="Wang H."/>
            <person name="Niu X."/>
            <person name="Li J."/>
            <person name="Liang L."/>
            <person name="Luo Y."/>
            <person name="Ji K."/>
            <person name="Zhou W."/>
            <person name="Yu Z."/>
            <person name="Li G."/>
            <person name="Liu Y."/>
            <person name="Li L."/>
            <person name="Qiao M."/>
            <person name="Feng L."/>
            <person name="Zhang K.-Q."/>
        </authorList>
    </citation>
    <scope>NUCLEOTIDE SEQUENCE [LARGE SCALE GENOMIC DNA]</scope>
    <source>
        <strain evidence="10">ATCC 24927 / CBS 115.81 / DSM 1491</strain>
    </source>
</reference>
<dbReference type="OrthoDB" id="2111841at2759"/>
<evidence type="ECO:0000256" key="6">
    <source>
        <dbReference type="ARBA" id="ARBA00023125"/>
    </source>
</evidence>
<keyword evidence="4" id="KW-0378">Hydrolase</keyword>
<evidence type="ECO:0000256" key="1">
    <source>
        <dbReference type="ARBA" id="ARBA00008136"/>
    </source>
</evidence>
<comment type="similarity">
    <text evidence="1">Belongs to the SOS response-associated peptidase family.</text>
</comment>
<dbReference type="SUPFAM" id="SSF143081">
    <property type="entry name" value="BB1717-like"/>
    <property type="match status" value="1"/>
</dbReference>
<dbReference type="HOGENOM" id="CLU_035990_0_3_1"/>
<feature type="compositionally biased region" description="Low complexity" evidence="8">
    <location>
        <begin position="401"/>
        <end position="424"/>
    </location>
</feature>
<dbReference type="Pfam" id="PF02586">
    <property type="entry name" value="SRAP"/>
    <property type="match status" value="1"/>
</dbReference>
<keyword evidence="7" id="KW-0456">Lyase</keyword>
<sequence>MCGRYAMALGRREIRNALHDAGLEIDEDELDVDRVRESYNVAPGYYEPIYRAVSENAGPADNDADLPTASSGDPDDGESETMDESHDGGKDITRTTEVTDSGNILNDSLSKSSDGKVKYVLSAMKWGLVPFWTKRNPGYSSMLKTINCRDDSLYDNKGMWTSMKNKKRCIVVAQGFFEWLKKGKDRVPHFTKRSDGQLLYIAGLWDSVRYEDSTEELYTYTIITTSSSKQLNFLHDRMPVIFEPNSPQIKEWLNPSRVWDSGLQKLLQPFEKQGLECYPVRKEVGKVGNNSPSFIVPLDSEDNKSNIKNFFSKGGKPLQPFKEPEKPWTNPKRLSHVDSDNKMEAEDVKEEDTKQEDNYIEEDDIKEESLAQDTDFMEEAHSDTPMEDDLNLTLNPDEADSSTPLPLLPSPSKSPTKSNPTTPLHPAPKRKLSEISSDDTEPPMSSPIKTPSPVKREQRYKDTALLTIRSKPKFAGEGYDKIPILKDAGAVSTICFELPDPATGKPPFKIEAGSVAVTGAFCEFWGDLGCAGTPKFGARDGDVLDDLKLVPGEYSW</sequence>
<evidence type="ECO:0000256" key="2">
    <source>
        <dbReference type="ARBA" id="ARBA00022670"/>
    </source>
</evidence>
<dbReference type="RefSeq" id="XP_011126318.1">
    <property type="nucleotide sequence ID" value="XM_011128016.1"/>
</dbReference>
<feature type="compositionally biased region" description="Basic and acidic residues" evidence="8">
    <location>
        <begin position="335"/>
        <end position="357"/>
    </location>
</feature>
<dbReference type="Proteomes" id="UP000008784">
    <property type="component" value="Unassembled WGS sequence"/>
</dbReference>
<evidence type="ECO:0008006" key="11">
    <source>
        <dbReference type="Google" id="ProtNLM"/>
    </source>
</evidence>
<evidence type="ECO:0000313" key="9">
    <source>
        <dbReference type="EMBL" id="EGX45173.1"/>
    </source>
</evidence>
<organism evidence="9 10">
    <name type="scientific">Arthrobotrys oligospora (strain ATCC 24927 / CBS 115.81 / DSM 1491)</name>
    <name type="common">Nematode-trapping fungus</name>
    <name type="synonym">Didymozoophaga oligospora</name>
    <dbReference type="NCBI Taxonomy" id="756982"/>
    <lineage>
        <taxon>Eukaryota</taxon>
        <taxon>Fungi</taxon>
        <taxon>Dikarya</taxon>
        <taxon>Ascomycota</taxon>
        <taxon>Pezizomycotina</taxon>
        <taxon>Orbiliomycetes</taxon>
        <taxon>Orbiliales</taxon>
        <taxon>Orbiliaceae</taxon>
        <taxon>Orbilia</taxon>
        <taxon>Orbilia oligospora</taxon>
    </lineage>
</organism>
<keyword evidence="5" id="KW-0190">Covalent protein-DNA linkage</keyword>
<dbReference type="InParanoid" id="G1XPA6"/>
<keyword evidence="3" id="KW-0227">DNA damage</keyword>
<evidence type="ECO:0000256" key="4">
    <source>
        <dbReference type="ARBA" id="ARBA00022801"/>
    </source>
</evidence>
<dbReference type="FunCoup" id="G1XPA6">
    <property type="interactions" value="586"/>
</dbReference>
<gene>
    <name evidence="9" type="ORF">AOL_s00173g274</name>
</gene>
<dbReference type="OMA" id="YIAGLWD"/>
<keyword evidence="10" id="KW-1185">Reference proteome</keyword>
<dbReference type="GO" id="GO:0003697">
    <property type="term" value="F:single-stranded DNA binding"/>
    <property type="evidence" value="ECO:0007669"/>
    <property type="project" value="InterPro"/>
</dbReference>
<evidence type="ECO:0000313" key="10">
    <source>
        <dbReference type="Proteomes" id="UP000008784"/>
    </source>
</evidence>
<dbReference type="GO" id="GO:0006508">
    <property type="term" value="P:proteolysis"/>
    <property type="evidence" value="ECO:0007669"/>
    <property type="project" value="UniProtKB-KW"/>
</dbReference>